<name>C7R5E2_JONDD</name>
<dbReference type="Pfam" id="PF11855">
    <property type="entry name" value="DUF3375"/>
    <property type="match status" value="1"/>
</dbReference>
<dbReference type="OrthoDB" id="3756696at2"/>
<dbReference type="EMBL" id="CP001706">
    <property type="protein sequence ID" value="ACV09215.1"/>
    <property type="molecule type" value="Genomic_DNA"/>
</dbReference>
<organism evidence="2 3">
    <name type="scientific">Jonesia denitrificans (strain ATCC 14870 / DSM 20603 / BCRC 15368 / CIP 55.134 / JCM 11481 / NBRC 15587 / NCTC 10816 / Prevot 55134)</name>
    <name type="common">Listeria denitrificans</name>
    <dbReference type="NCBI Taxonomy" id="471856"/>
    <lineage>
        <taxon>Bacteria</taxon>
        <taxon>Bacillati</taxon>
        <taxon>Actinomycetota</taxon>
        <taxon>Actinomycetes</taxon>
        <taxon>Micrococcales</taxon>
        <taxon>Jonesiaceae</taxon>
        <taxon>Jonesia</taxon>
    </lineage>
</organism>
<dbReference type="HOGENOM" id="CLU_525646_0_0_11"/>
<feature type="compositionally biased region" description="Polar residues" evidence="1">
    <location>
        <begin position="461"/>
        <end position="470"/>
    </location>
</feature>
<protein>
    <recommendedName>
        <fullName evidence="4">DUF3375 domain-containing protein</fullName>
    </recommendedName>
</protein>
<evidence type="ECO:0000313" key="3">
    <source>
        <dbReference type="Proteomes" id="UP000000628"/>
    </source>
</evidence>
<dbReference type="RefSeq" id="WP_015771843.1">
    <property type="nucleotide sequence ID" value="NC_013174.1"/>
</dbReference>
<proteinExistence type="predicted"/>
<reference evidence="2 3" key="1">
    <citation type="journal article" date="2009" name="Stand. Genomic Sci.">
        <title>Complete genome sequence of Jonesia denitrificans type strain (Prevot 55134).</title>
        <authorList>
            <person name="Pukall R."/>
            <person name="Gehrich-Schroter G."/>
            <person name="Lapidus A."/>
            <person name="Nolan M."/>
            <person name="Glavina Del Rio T."/>
            <person name="Lucas S."/>
            <person name="Chen F."/>
            <person name="Tice H."/>
            <person name="Pitluck S."/>
            <person name="Cheng J.F."/>
            <person name="Copeland A."/>
            <person name="Saunders E."/>
            <person name="Brettin T."/>
            <person name="Detter J.C."/>
            <person name="Bruce D."/>
            <person name="Goodwin L."/>
            <person name="Pati A."/>
            <person name="Ivanova N."/>
            <person name="Mavromatis K."/>
            <person name="Ovchinnikova G."/>
            <person name="Chen A."/>
            <person name="Palaniappan K."/>
            <person name="Land M."/>
            <person name="Hauser L."/>
            <person name="Chang Y.J."/>
            <person name="Jeffries C.D."/>
            <person name="Chain P."/>
            <person name="Goker M."/>
            <person name="Bristow J."/>
            <person name="Eisen J.A."/>
            <person name="Markowitz V."/>
            <person name="Hugenholtz P."/>
            <person name="Kyrpides N.C."/>
            <person name="Klenk H.P."/>
            <person name="Han C."/>
        </authorList>
    </citation>
    <scope>NUCLEOTIDE SEQUENCE [LARGE SCALE GENOMIC DNA]</scope>
    <source>
        <strain evidence="3">ATCC 14870 / DSM 20603 / BCRC 15368 / CIP 55.134 / JCM 11481 / NBRC 15587 / NCTC 10816 / Prevot 55134</strain>
    </source>
</reference>
<gene>
    <name evidence="2" type="ordered locus">Jden_1567</name>
</gene>
<dbReference type="AlphaFoldDB" id="C7R5E2"/>
<dbReference type="KEGG" id="jde:Jden_1567"/>
<feature type="region of interest" description="Disordered" evidence="1">
    <location>
        <begin position="460"/>
        <end position="487"/>
    </location>
</feature>
<feature type="compositionally biased region" description="Basic and acidic residues" evidence="1">
    <location>
        <begin position="476"/>
        <end position="487"/>
    </location>
</feature>
<dbReference type="Proteomes" id="UP000000628">
    <property type="component" value="Chromosome"/>
</dbReference>
<dbReference type="eggNOG" id="COG4942">
    <property type="taxonomic scope" value="Bacteria"/>
</dbReference>
<evidence type="ECO:0008006" key="4">
    <source>
        <dbReference type="Google" id="ProtNLM"/>
    </source>
</evidence>
<sequence length="522" mass="58226">MDHLIAHLERTRSAFDQPTLALLNRHYAPTVLTILAQVFPPHRASVDAEQVALEVEQHRLALAHHNCDDLDGHSVRQLLSRWVREKWLIRHLADDGTELFTLTSHTKDALDFVHRASGAHPLVSSTRMRTLIDTLDRFAHEAQPDRDQRIARIDHDIAQLSRERDELAAGAPMPTMSVQRMVENLDNVRHLVRELPADFARVAESMKDLQRHILTQLRAGDRRAGDVLDDYLDQAQHLLTATPEGRAFTGALDILRDDATVAALNHAIHTIVSSPAGQSLPFAEKEALRSIVSSIVDSVDVVLSEQQRASRSLTTHLRHYNPAHDREIDDALEHALSALTRWFPSTSRGERVPALPRFRRAHIGKLRTTVPDIRPAQGPPALVDDGEVAAELDRGYARAMGGPHHKDIRQVLEAAPRHGYTTLAEVFQHAPTELQRPVDVLGFQEIMMNDAAPDLDEDHLATTQRQSSKDTAPPADHGKTVREEHLPWDTVTAVRPDGTTRTFLVPRMALPTASQPTEGGTQ</sequence>
<evidence type="ECO:0000256" key="1">
    <source>
        <dbReference type="SAM" id="MobiDB-lite"/>
    </source>
</evidence>
<dbReference type="InterPro" id="IPR021804">
    <property type="entry name" value="DUF3375"/>
</dbReference>
<keyword evidence="3" id="KW-1185">Reference proteome</keyword>
<dbReference type="STRING" id="471856.Jden_1567"/>
<accession>C7R5E2</accession>
<evidence type="ECO:0000313" key="2">
    <source>
        <dbReference type="EMBL" id="ACV09215.1"/>
    </source>
</evidence>